<dbReference type="PANTHER" id="PTHR30069">
    <property type="entry name" value="TONB-DEPENDENT OUTER MEMBRANE RECEPTOR"/>
    <property type="match status" value="1"/>
</dbReference>
<dbReference type="SUPFAM" id="SSF56935">
    <property type="entry name" value="Porins"/>
    <property type="match status" value="1"/>
</dbReference>
<dbReference type="NCBIfam" id="TIGR01785">
    <property type="entry name" value="TonB-hemin"/>
    <property type="match status" value="1"/>
</dbReference>
<dbReference type="GO" id="GO:0044718">
    <property type="term" value="P:siderophore transmembrane transport"/>
    <property type="evidence" value="ECO:0007669"/>
    <property type="project" value="TreeGrafter"/>
</dbReference>
<evidence type="ECO:0000256" key="12">
    <source>
        <dbReference type="PROSITE-ProRule" id="PRU01360"/>
    </source>
</evidence>
<dbReference type="InterPro" id="IPR037066">
    <property type="entry name" value="Plug_dom_sf"/>
</dbReference>
<feature type="domain" description="Secretin/TonB short N-terminal" evidence="14">
    <location>
        <begin position="64"/>
        <end position="115"/>
    </location>
</feature>
<keyword evidence="6 12" id="KW-0812">Transmembrane</keyword>
<dbReference type="SMART" id="SM00965">
    <property type="entry name" value="STN"/>
    <property type="match status" value="1"/>
</dbReference>
<gene>
    <name evidence="15" type="ORF">FHP24_28390</name>
</gene>
<proteinExistence type="inferred from homology"/>
<evidence type="ECO:0000256" key="10">
    <source>
        <dbReference type="ARBA" id="ARBA00023170"/>
    </source>
</evidence>
<keyword evidence="5" id="KW-0410">Iron transport</keyword>
<dbReference type="InterPro" id="IPR011276">
    <property type="entry name" value="TonB_haem/Hb_rcpt"/>
</dbReference>
<dbReference type="Pfam" id="PF00593">
    <property type="entry name" value="TonB_dep_Rec_b-barrel"/>
    <property type="match status" value="1"/>
</dbReference>
<protein>
    <submittedName>
        <fullName evidence="15">TonB-dependent receptor</fullName>
    </submittedName>
</protein>
<dbReference type="InterPro" id="IPR039426">
    <property type="entry name" value="TonB-dep_rcpt-like"/>
</dbReference>
<comment type="subcellular location">
    <subcellularLocation>
        <location evidence="1 12">Cell outer membrane</location>
        <topology evidence="1 12">Multi-pass membrane protein</topology>
    </subcellularLocation>
</comment>
<evidence type="ECO:0000256" key="11">
    <source>
        <dbReference type="ARBA" id="ARBA00023237"/>
    </source>
</evidence>
<keyword evidence="16" id="KW-1185">Reference proteome</keyword>
<evidence type="ECO:0000259" key="14">
    <source>
        <dbReference type="SMART" id="SM00965"/>
    </source>
</evidence>
<dbReference type="InterPro" id="IPR000531">
    <property type="entry name" value="Beta-barrel_TonB"/>
</dbReference>
<evidence type="ECO:0000256" key="5">
    <source>
        <dbReference type="ARBA" id="ARBA00022496"/>
    </source>
</evidence>
<evidence type="ECO:0000256" key="9">
    <source>
        <dbReference type="ARBA" id="ARBA00023136"/>
    </source>
</evidence>
<keyword evidence="9 12" id="KW-0472">Membrane</keyword>
<evidence type="ECO:0000256" key="8">
    <source>
        <dbReference type="ARBA" id="ARBA00023077"/>
    </source>
</evidence>
<evidence type="ECO:0000256" key="3">
    <source>
        <dbReference type="ARBA" id="ARBA00022448"/>
    </source>
</evidence>
<dbReference type="InterPro" id="IPR012910">
    <property type="entry name" value="Plug_dom"/>
</dbReference>
<dbReference type="InterPro" id="IPR011662">
    <property type="entry name" value="Secretin/TonB_short_N"/>
</dbReference>
<organism evidence="15 16">
    <name type="scientific">Aliirhizobium smilacinae</name>
    <dbReference type="NCBI Taxonomy" id="1395944"/>
    <lineage>
        <taxon>Bacteria</taxon>
        <taxon>Pseudomonadati</taxon>
        <taxon>Pseudomonadota</taxon>
        <taxon>Alphaproteobacteria</taxon>
        <taxon>Hyphomicrobiales</taxon>
        <taxon>Rhizobiaceae</taxon>
        <taxon>Aliirhizobium</taxon>
    </lineage>
</organism>
<evidence type="ECO:0000256" key="6">
    <source>
        <dbReference type="ARBA" id="ARBA00022692"/>
    </source>
</evidence>
<keyword evidence="4 12" id="KW-1134">Transmembrane beta strand</keyword>
<dbReference type="CDD" id="cd01347">
    <property type="entry name" value="ligand_gated_channel"/>
    <property type="match status" value="1"/>
</dbReference>
<evidence type="ECO:0000256" key="13">
    <source>
        <dbReference type="RuleBase" id="RU003357"/>
    </source>
</evidence>
<dbReference type="Proteomes" id="UP000311605">
    <property type="component" value="Unassembled WGS sequence"/>
</dbReference>
<evidence type="ECO:0000256" key="7">
    <source>
        <dbReference type="ARBA" id="ARBA00023004"/>
    </source>
</evidence>
<dbReference type="Gene3D" id="2.170.130.10">
    <property type="entry name" value="TonB-dependent receptor, plug domain"/>
    <property type="match status" value="1"/>
</dbReference>
<dbReference type="Gene3D" id="3.55.50.30">
    <property type="match status" value="1"/>
</dbReference>
<dbReference type="Pfam" id="PF07715">
    <property type="entry name" value="Plug"/>
    <property type="match status" value="1"/>
</dbReference>
<evidence type="ECO:0000313" key="15">
    <source>
        <dbReference type="EMBL" id="TNM59533.1"/>
    </source>
</evidence>
<dbReference type="PROSITE" id="PS52016">
    <property type="entry name" value="TONB_DEPENDENT_REC_3"/>
    <property type="match status" value="1"/>
</dbReference>
<evidence type="ECO:0000313" key="16">
    <source>
        <dbReference type="Proteomes" id="UP000311605"/>
    </source>
</evidence>
<keyword evidence="10 15" id="KW-0675">Receptor</keyword>
<dbReference type="GO" id="GO:0015344">
    <property type="term" value="F:siderophore uptake transmembrane transporter activity"/>
    <property type="evidence" value="ECO:0007669"/>
    <property type="project" value="TreeGrafter"/>
</dbReference>
<evidence type="ECO:0000256" key="2">
    <source>
        <dbReference type="ARBA" id="ARBA00009810"/>
    </source>
</evidence>
<reference evidence="15 16" key="1">
    <citation type="submission" date="2019-06" db="EMBL/GenBank/DDBJ databases">
        <title>The draft genome of Rhizobium smilacinae PTYR-5.</title>
        <authorList>
            <person name="Liu L."/>
            <person name="Li L."/>
            <person name="Zhang X."/>
        </authorList>
    </citation>
    <scope>NUCLEOTIDE SEQUENCE [LARGE SCALE GENOMIC DNA]</scope>
    <source>
        <strain evidence="15 16">PTYR-5</strain>
    </source>
</reference>
<keyword evidence="8 13" id="KW-0798">TonB box</keyword>
<keyword evidence="7" id="KW-0408">Iron</keyword>
<keyword evidence="11 12" id="KW-0998">Cell outer membrane</keyword>
<dbReference type="Gene3D" id="2.40.170.20">
    <property type="entry name" value="TonB-dependent receptor, beta-barrel domain"/>
    <property type="match status" value="1"/>
</dbReference>
<accession>A0A5C4X7U5</accession>
<dbReference type="PANTHER" id="PTHR30069:SF41">
    <property type="entry name" value="HEME_HEMOPEXIN UTILIZATION PROTEIN C"/>
    <property type="match status" value="1"/>
</dbReference>
<sequence length="799" mass="85697">MKYLTETDQIRRSHFASTACTTFWLSFAIPLLCTTEASAQVLHYSIPAGPIEKALASYSTANGLQIVYRGDVPLSKQSSGVTGDVTKEIALDKILAGSGITYRFVDARRVELSSGLKASRIGSNDDDGTELKTIVITSANSPYSSPDATSSLSQDDLILKNGGDLNSSLRGQPGVFTLQPADQPGISTNIRGMEGYGRVNTMIDGVPQNFRNVSGHGSSGGNLTYVDPNLLAGVDVERGAVSGAHGSGTLAGAVNMRTLELDDVLLPGKDWGGMTRLTAGSNGSNYATLYAGGARHDLGEDGSIGIVGAFSQSDFQRYKNGDGDIVGQFNTENRPKSGLAKFSLEPDQDQKIEIGGRWYQNEFVNSSYIWDVKNSTYTADYSLSPAGNDLVDLNIHGFLNRTELSYPLDSGGSYRGRNSRDITTGVSVDNTSRIDLGDDVSLKLFYGGSWQKDDYTVNALKGGNPPGSLSKYGVFSETTLDWNMFRLTGGLRYDHWGLNGYQAPITAGMGSCPAGGPNCGGTNVETSGGRWSPRVTLSAKPLPWLQPYATYSETFRPPTVQETFFSLIPIGAGLGSGVANNINLRPEIRKGWDFGTNLSFNGVLSSDDNVNVKIGYFSNKIDDFIVNDFVDVPGRGDTAMWVNRPGTTHMDGVEFQASYDLGYLYMNASYTASSTKQPIGQAAGWGNGLYGESPSHYGSFDIGTRLLENRLTVGATVNYTGSSVEGYGDLFGAGAEYRKLPSYTLFDIYASFKANGNMQVFATVKNVFNKSYTPADSYESSYSNTGKGTTAIAGLTLRF</sequence>
<dbReference type="InterPro" id="IPR036942">
    <property type="entry name" value="Beta-barrel_TonB_sf"/>
</dbReference>
<dbReference type="GO" id="GO:0009279">
    <property type="term" value="C:cell outer membrane"/>
    <property type="evidence" value="ECO:0007669"/>
    <property type="project" value="UniProtKB-SubCell"/>
</dbReference>
<dbReference type="OrthoDB" id="9796221at2"/>
<evidence type="ECO:0000256" key="1">
    <source>
        <dbReference type="ARBA" id="ARBA00004571"/>
    </source>
</evidence>
<keyword evidence="3 12" id="KW-0813">Transport</keyword>
<dbReference type="GO" id="GO:0015232">
    <property type="term" value="F:heme transmembrane transporter activity"/>
    <property type="evidence" value="ECO:0007669"/>
    <property type="project" value="InterPro"/>
</dbReference>
<name>A0A5C4X7U5_9HYPH</name>
<dbReference type="EMBL" id="VDMN01000015">
    <property type="protein sequence ID" value="TNM59533.1"/>
    <property type="molecule type" value="Genomic_DNA"/>
</dbReference>
<comment type="similarity">
    <text evidence="2 12 13">Belongs to the TonB-dependent receptor family.</text>
</comment>
<comment type="caution">
    <text evidence="15">The sequence shown here is derived from an EMBL/GenBank/DDBJ whole genome shotgun (WGS) entry which is preliminary data.</text>
</comment>
<dbReference type="AlphaFoldDB" id="A0A5C4X7U5"/>
<dbReference type="RefSeq" id="WP_139679605.1">
    <property type="nucleotide sequence ID" value="NZ_VDMN01000015.1"/>
</dbReference>
<keyword evidence="5" id="KW-0406">Ion transport</keyword>
<evidence type="ECO:0000256" key="4">
    <source>
        <dbReference type="ARBA" id="ARBA00022452"/>
    </source>
</evidence>